<evidence type="ECO:0000313" key="3">
    <source>
        <dbReference type="Proteomes" id="UP000005835"/>
    </source>
</evidence>
<dbReference type="CDD" id="cd02440">
    <property type="entry name" value="AdoMet_MTases"/>
    <property type="match status" value="1"/>
</dbReference>
<gene>
    <name evidence="2" type="ORF">HMPREF9465_01752</name>
</gene>
<feature type="domain" description="Methyltransferase type 11" evidence="1">
    <location>
        <begin position="115"/>
        <end position="166"/>
    </location>
</feature>
<dbReference type="HOGENOM" id="CLU_075049_0_0_4"/>
<organism evidence="2 3">
    <name type="scientific">Sutterella wadsworthensis 2_1_59BFAA</name>
    <dbReference type="NCBI Taxonomy" id="742823"/>
    <lineage>
        <taxon>Bacteria</taxon>
        <taxon>Pseudomonadati</taxon>
        <taxon>Pseudomonadota</taxon>
        <taxon>Betaproteobacteria</taxon>
        <taxon>Burkholderiales</taxon>
        <taxon>Sutterellaceae</taxon>
        <taxon>Sutterella</taxon>
    </lineage>
</organism>
<dbReference type="InterPro" id="IPR013216">
    <property type="entry name" value="Methyltransf_11"/>
</dbReference>
<keyword evidence="3" id="KW-1185">Reference proteome</keyword>
<dbReference type="GO" id="GO:0008757">
    <property type="term" value="F:S-adenosylmethionine-dependent methyltransferase activity"/>
    <property type="evidence" value="ECO:0007669"/>
    <property type="project" value="InterPro"/>
</dbReference>
<name>K1JGJ8_9BURK</name>
<dbReference type="SUPFAM" id="SSF53335">
    <property type="entry name" value="S-adenosyl-L-methionine-dependent methyltransferases"/>
    <property type="match status" value="1"/>
</dbReference>
<dbReference type="PATRIC" id="fig|742823.3.peg.1748"/>
<proteinExistence type="predicted"/>
<dbReference type="Gene3D" id="3.40.50.150">
    <property type="entry name" value="Vaccinia Virus protein VP39"/>
    <property type="match status" value="1"/>
</dbReference>
<dbReference type="Pfam" id="PF08241">
    <property type="entry name" value="Methyltransf_11"/>
    <property type="match status" value="1"/>
</dbReference>
<accession>K1JGJ8</accession>
<evidence type="ECO:0000259" key="1">
    <source>
        <dbReference type="Pfam" id="PF08241"/>
    </source>
</evidence>
<sequence>MHRQLVDFINRIEFTMPERLFRHNEIHIHAEMRPIRTAAMNSFSFADFLKTPQGETLHAWESSQYDEFSADAFGREALQVGAPQLDTLRANGITSQWLTSESYDELDNRLLRPTLQTVQAESGWLPFPAESLDLVTLPHALDFAPSAHQTLREAARVLVPEGRLILTVFNPLSLWWMRQKAVGAGLRPYLPTHTSPVPLYRLKDWLTLLGFEIDRGRFGVYSPSCHSLRNFERWKWLDKAGDRWAPHCANLIVLCAVKRLPGMKLVGRLPMKSPLDILTAGSPLPVPKEARRQAGHGN</sequence>
<dbReference type="EMBL" id="ADMG01000037">
    <property type="protein sequence ID" value="EKB30705.1"/>
    <property type="molecule type" value="Genomic_DNA"/>
</dbReference>
<reference evidence="2 3" key="1">
    <citation type="submission" date="2012-05" db="EMBL/GenBank/DDBJ databases">
        <title>The Genome Sequence of Sutterella wadsworthensis 2_1_59BFAA.</title>
        <authorList>
            <consortium name="The Broad Institute Genome Sequencing Platform"/>
            <person name="Earl A."/>
            <person name="Ward D."/>
            <person name="Feldgarden M."/>
            <person name="Gevers D."/>
            <person name="Daigneault M."/>
            <person name="Strauss J."/>
            <person name="Allen-Vercoe E."/>
            <person name="Walker B."/>
            <person name="Young S.K."/>
            <person name="Zeng Q."/>
            <person name="Gargeya S."/>
            <person name="Fitzgerald M."/>
            <person name="Haas B."/>
            <person name="Abouelleil A."/>
            <person name="Alvarado L."/>
            <person name="Arachchi H.M."/>
            <person name="Berlin A.M."/>
            <person name="Chapman S.B."/>
            <person name="Goldberg J."/>
            <person name="Griggs A."/>
            <person name="Gujja S."/>
            <person name="Hansen M."/>
            <person name="Howarth C."/>
            <person name="Imamovic A."/>
            <person name="Larimer J."/>
            <person name="McCowen C."/>
            <person name="Montmayeur A."/>
            <person name="Murphy C."/>
            <person name="Neiman D."/>
            <person name="Pearson M."/>
            <person name="Priest M."/>
            <person name="Roberts A."/>
            <person name="Saif S."/>
            <person name="Shea T."/>
            <person name="Sisk P."/>
            <person name="Sykes S."/>
            <person name="Wortman J."/>
            <person name="Nusbaum C."/>
            <person name="Birren B."/>
        </authorList>
    </citation>
    <scope>NUCLEOTIDE SEQUENCE [LARGE SCALE GENOMIC DNA]</scope>
    <source>
        <strain evidence="2 3">2_1_59BFAA</strain>
    </source>
</reference>
<dbReference type="Proteomes" id="UP000005835">
    <property type="component" value="Unassembled WGS sequence"/>
</dbReference>
<dbReference type="AlphaFoldDB" id="K1JGJ8"/>
<dbReference type="eggNOG" id="COG2226">
    <property type="taxonomic scope" value="Bacteria"/>
</dbReference>
<dbReference type="STRING" id="742823.HMPREF9465_01752"/>
<dbReference type="InterPro" id="IPR029063">
    <property type="entry name" value="SAM-dependent_MTases_sf"/>
</dbReference>
<evidence type="ECO:0000313" key="2">
    <source>
        <dbReference type="EMBL" id="EKB30705.1"/>
    </source>
</evidence>
<comment type="caution">
    <text evidence="2">The sequence shown here is derived from an EMBL/GenBank/DDBJ whole genome shotgun (WGS) entry which is preliminary data.</text>
</comment>
<protein>
    <recommendedName>
        <fullName evidence="1">Methyltransferase type 11 domain-containing protein</fullName>
    </recommendedName>
</protein>